<dbReference type="InterPro" id="IPR042278">
    <property type="entry name" value="Mfa-like_1_N"/>
</dbReference>
<protein>
    <submittedName>
        <fullName evidence="1">Fimbrillin family protein</fullName>
    </submittedName>
</protein>
<accession>A0ABV1GUR7</accession>
<evidence type="ECO:0000313" key="1">
    <source>
        <dbReference type="EMBL" id="MEQ2544147.1"/>
    </source>
</evidence>
<dbReference type="Pfam" id="PF13149">
    <property type="entry name" value="Mfa_like_1"/>
    <property type="match status" value="1"/>
</dbReference>
<dbReference type="InterPro" id="IPR025049">
    <property type="entry name" value="Mfa-like_1"/>
</dbReference>
<dbReference type="Gene3D" id="2.60.40.2620">
    <property type="entry name" value="Fimbrillin-like"/>
    <property type="match status" value="1"/>
</dbReference>
<reference evidence="1 2" key="1">
    <citation type="submission" date="2024-03" db="EMBL/GenBank/DDBJ databases">
        <title>Human intestinal bacterial collection.</title>
        <authorList>
            <person name="Pauvert C."/>
            <person name="Hitch T.C.A."/>
            <person name="Clavel T."/>
        </authorList>
    </citation>
    <scope>NUCLEOTIDE SEQUENCE [LARGE SCALE GENOMIC DNA]</scope>
    <source>
        <strain evidence="1 2">CLA-KB-H122</strain>
    </source>
</reference>
<dbReference type="RefSeq" id="WP_349093873.1">
    <property type="nucleotide sequence ID" value="NZ_JBBMFL010000003.1"/>
</dbReference>
<dbReference type="EMBL" id="JBBMFL010000003">
    <property type="protein sequence ID" value="MEQ2544147.1"/>
    <property type="molecule type" value="Genomic_DNA"/>
</dbReference>
<dbReference type="PROSITE" id="PS51257">
    <property type="entry name" value="PROKAR_LIPOPROTEIN"/>
    <property type="match status" value="1"/>
</dbReference>
<proteinExistence type="predicted"/>
<organism evidence="1 2">
    <name type="scientific">Alistipes intestinihominis</name>
    <dbReference type="NCBI Taxonomy" id="3133172"/>
    <lineage>
        <taxon>Bacteria</taxon>
        <taxon>Pseudomonadati</taxon>
        <taxon>Bacteroidota</taxon>
        <taxon>Bacteroidia</taxon>
        <taxon>Bacteroidales</taxon>
        <taxon>Rikenellaceae</taxon>
        <taxon>Alistipes</taxon>
    </lineage>
</organism>
<evidence type="ECO:0000313" key="2">
    <source>
        <dbReference type="Proteomes" id="UP001460202"/>
    </source>
</evidence>
<comment type="caution">
    <text evidence="1">The sequence shown here is derived from an EMBL/GenBank/DDBJ whole genome shotgun (WGS) entry which is preliminary data.</text>
</comment>
<dbReference type="Proteomes" id="UP001460202">
    <property type="component" value="Unassembled WGS sequence"/>
</dbReference>
<sequence length="322" mass="33968">MKTMESLLLPGHVRIAGAIAAAFLFAACSKDPAAEGALRGGYLRFEVTEANSSRTRSQSRTAEDSLQTKESAAVFTLQGETPADTLFLHASVADGIAAPQPNAQTDRSQTRATPIETANFYDSFGVLASVYTGSWSETSCLPDYMYNVEVTKASSWTTSYHWPGSGRNIRFFAYAPYNGTGISLSSATKAGTPTIAYTVPKSVGAQRDLLVAATSGIAGNTAAAAPLTFAHALTAIRFTTGDDMLAGRILKITLKGVYGSGSYTMGADSWGDYGATATFSQRPMADVDGSADQEITPVARTFMMLPQTLPPGASMRSSIRTI</sequence>
<keyword evidence="2" id="KW-1185">Reference proteome</keyword>
<name>A0ABV1GUR7_9BACT</name>
<dbReference type="CDD" id="cd13120">
    <property type="entry name" value="BF2867_like_N"/>
    <property type="match status" value="1"/>
</dbReference>
<gene>
    <name evidence="1" type="ORF">WMO46_04185</name>
</gene>